<accession>A0A0C2I1B4</accession>
<dbReference type="EMBL" id="JXDG01000040">
    <property type="protein sequence ID" value="KIH83086.1"/>
    <property type="molecule type" value="Genomic_DNA"/>
</dbReference>
<evidence type="ECO:0000313" key="3">
    <source>
        <dbReference type="Proteomes" id="UP000031535"/>
    </source>
</evidence>
<dbReference type="PANTHER" id="PTHR10094">
    <property type="entry name" value="STEROL CARRIER PROTEIN 2 SCP-2 FAMILY PROTEIN"/>
    <property type="match status" value="1"/>
</dbReference>
<organism evidence="2 3">
    <name type="scientific">Pseudomonas batumici</name>
    <dbReference type="NCBI Taxonomy" id="226910"/>
    <lineage>
        <taxon>Bacteria</taxon>
        <taxon>Pseudomonadati</taxon>
        <taxon>Pseudomonadota</taxon>
        <taxon>Gammaproteobacteria</taxon>
        <taxon>Pseudomonadales</taxon>
        <taxon>Pseudomonadaceae</taxon>
        <taxon>Pseudomonas</taxon>
    </lineage>
</organism>
<dbReference type="GO" id="GO:0005829">
    <property type="term" value="C:cytosol"/>
    <property type="evidence" value="ECO:0007669"/>
    <property type="project" value="TreeGrafter"/>
</dbReference>
<reference evidence="2 3" key="1">
    <citation type="submission" date="2015-01" db="EMBL/GenBank/DDBJ databases">
        <title>Complete genome of Pseudomonas batumici UCM B-321 producer of the batumin antibiotic with strong antistaphilococcal and potential anticancer activity.</title>
        <authorList>
            <person name="Klochko V.V."/>
            <person name="Zelena L.B."/>
            <person name="Elena K.A."/>
            <person name="Reva O.N."/>
        </authorList>
    </citation>
    <scope>NUCLEOTIDE SEQUENCE [LARGE SCALE GENOMIC DNA]</scope>
    <source>
        <strain evidence="2 3">UCM B-321</strain>
    </source>
</reference>
<feature type="domain" description="SCP2" evidence="1">
    <location>
        <begin position="11"/>
        <end position="94"/>
    </location>
</feature>
<dbReference type="PANTHER" id="PTHR10094:SF25">
    <property type="entry name" value="SCP2 STEROL-BINDING DOMAIN-CONTAINING PROTEIN 1"/>
    <property type="match status" value="1"/>
</dbReference>
<dbReference type="PATRIC" id="fig|226910.6.peg.3025"/>
<dbReference type="InterPro" id="IPR036527">
    <property type="entry name" value="SCP2_sterol-bd_dom_sf"/>
</dbReference>
<keyword evidence="3" id="KW-1185">Reference proteome</keyword>
<dbReference type="RefSeq" id="WP_040068454.1">
    <property type="nucleotide sequence ID" value="NZ_JXDG01000040.1"/>
</dbReference>
<dbReference type="AlphaFoldDB" id="A0A0C2I1B4"/>
<dbReference type="OrthoDB" id="9809312at2"/>
<protein>
    <recommendedName>
        <fullName evidence="1">SCP2 domain-containing protein</fullName>
    </recommendedName>
</protein>
<dbReference type="Proteomes" id="UP000031535">
    <property type="component" value="Unassembled WGS sequence"/>
</dbReference>
<dbReference type="Gene3D" id="3.30.1050.10">
    <property type="entry name" value="SCP2 sterol-binding domain"/>
    <property type="match status" value="1"/>
</dbReference>
<proteinExistence type="predicted"/>
<sequence>MEYLFDITEKFKVSVTNGPIPVTSLKVSLKDVGFISVSGTTVTNDDIDADTTIVISRKDFESLVAGKLNAPVAFMQGKIKIKGDPGAALQWLPVFQRS</sequence>
<dbReference type="Pfam" id="PF02036">
    <property type="entry name" value="SCP2"/>
    <property type="match status" value="1"/>
</dbReference>
<gene>
    <name evidence="2" type="ORF">UCMB321_3036</name>
</gene>
<evidence type="ECO:0000313" key="2">
    <source>
        <dbReference type="EMBL" id="KIH83086.1"/>
    </source>
</evidence>
<name>A0A0C2I1B4_9PSED</name>
<comment type="caution">
    <text evidence="2">The sequence shown here is derived from an EMBL/GenBank/DDBJ whole genome shotgun (WGS) entry which is preliminary data.</text>
</comment>
<evidence type="ECO:0000259" key="1">
    <source>
        <dbReference type="Pfam" id="PF02036"/>
    </source>
</evidence>
<dbReference type="SUPFAM" id="SSF55718">
    <property type="entry name" value="SCP-like"/>
    <property type="match status" value="1"/>
</dbReference>
<dbReference type="STRING" id="226910.UCMB321_3036"/>
<dbReference type="InterPro" id="IPR003033">
    <property type="entry name" value="SCP2_sterol-bd_dom"/>
</dbReference>